<dbReference type="EMBL" id="JACHBX010000001">
    <property type="protein sequence ID" value="MBB6133272.1"/>
    <property type="molecule type" value="Genomic_DNA"/>
</dbReference>
<keyword evidence="12" id="KW-0843">Virulence</keyword>
<sequence>MTRSMRRAMCARMASFACLMALLVLGMMAATPAVAQTLQLTREANVVDAWPAVTTLADPANALDAPAALAAGARFARPATADASLGMQPGTTWVRIPVAVAPDATNGWVMQIDFALLDEVDVWVRFPDGLRKVASVGRMQQQSGDALKGRVPGAVLRLTPGTAYTVLLRVKTVGPKILPISFMQPDAVLPAELGEQLMQGILLGLRLTLILYALGQWYALREPLFGKYALQATGVTLYSAAWFGTAGQYLYPGNAWLLEHGAGLASIMASCGAYLFVEQSLARPGQDRIFSRMMKTLAALCLVTAIGFAAGVINHKYLVLIVGTLGIMPMLLGLPGAYRRARAGDAVGIYFLVGWAVAFAAAFTTAQLINGKLPANFWTMHALVFGSTFDMLVFMRILALRTEAMQQAMLRAEASTRMKSEFLANMSHEIRTPMNAIIGMSRLALMSEPAPLLRNYLSKILGASEHLMGIINDILDFSRIEAGKLQVEAVPFDLDEMLDHLASLTGVKTDAKGIELIFRVGPGVPQRLIGDPLRLGQILINLTGNAVKFTERGEIVVAVEAQQVDDSRIVLAFTVSDTGIGMTPEQLARLFVSFSQADSSTTRKYGGTGLGLSISRQLVELMGGEIAARSTPHVGSSFTFTVQLGIAEGHAAASAVRKALLLDVRALVVDDSATARDALAEMLAGLGVHADTAASGEECLALLARAARDGAPYQIVLMDYVMPGLDGIQTIHRIHRHAHEQGDMTPPPAILMISACTRETVMQEQGQGDLPIDAFLHKPVGPALLYHSLLQVLHPQLGAVETVDNYLPALADLPRLDGARILLAEDNDNNREVALDFMAAARMQVDVAFNGVDAVRMARAGDYDLILMDIQMPGMDGLAATRDIRLDPRLRALPIVAMTAHALASDRAQSRQAGMNDHVVKPIDPDLLFCTLLKWIDPVRLKGRPVPQATRPAPSAPSAMQQVSGRPLPAVPGIDWRMALENVDGQRSRLEKRAGSFIREYASAPRILRDALQAGDHPRLQALAHNLKSSAAYVGAFELSSAAARLEQDLRAGQFDRVGVQVPALVNAADTVLSGLAQMAALALPQAGDPEALSQVIARLDGYLRTDDARAEDALAQLESLLGAGAHADPVEQALGAVRRAVAEIEYAAALGPLAALGAQLDPSLEETR</sequence>
<feature type="domain" description="Response regulatory" evidence="22">
    <location>
        <begin position="665"/>
        <end position="793"/>
    </location>
</feature>
<feature type="modified residue" description="Phosphohistidine" evidence="16">
    <location>
        <position position="1025"/>
    </location>
</feature>
<keyword evidence="10 19" id="KW-1133">Transmembrane helix</keyword>
<evidence type="ECO:0000259" key="21">
    <source>
        <dbReference type="PROSITE" id="PS50109"/>
    </source>
</evidence>
<evidence type="ECO:0000256" key="10">
    <source>
        <dbReference type="ARBA" id="ARBA00022989"/>
    </source>
</evidence>
<dbReference type="SUPFAM" id="SSF52172">
    <property type="entry name" value="CheY-like"/>
    <property type="match status" value="2"/>
</dbReference>
<dbReference type="PROSITE" id="PS50110">
    <property type="entry name" value="RESPONSE_REGULATORY"/>
    <property type="match status" value="2"/>
</dbReference>
<evidence type="ECO:0000256" key="20">
    <source>
        <dbReference type="SAM" id="SignalP"/>
    </source>
</evidence>
<keyword evidence="4" id="KW-1003">Cell membrane</keyword>
<dbReference type="Proteomes" id="UP000540787">
    <property type="component" value="Unassembled WGS sequence"/>
</dbReference>
<feature type="transmembrane region" description="Helical" evidence="19">
    <location>
        <begin position="349"/>
        <end position="369"/>
    </location>
</feature>
<dbReference type="FunFam" id="3.30.565.10:FF:000010">
    <property type="entry name" value="Sensor histidine kinase RcsC"/>
    <property type="match status" value="1"/>
</dbReference>
<dbReference type="InterPro" id="IPR011622">
    <property type="entry name" value="7TMR_DISM_rcpt_extracell_dom2"/>
</dbReference>
<evidence type="ECO:0000256" key="5">
    <source>
        <dbReference type="ARBA" id="ARBA00022553"/>
    </source>
</evidence>
<comment type="caution">
    <text evidence="24">The sequence shown here is derived from an EMBL/GenBank/DDBJ whole genome shotgun (WGS) entry which is preliminary data.</text>
</comment>
<evidence type="ECO:0000256" key="18">
    <source>
        <dbReference type="SAM" id="MobiDB-lite"/>
    </source>
</evidence>
<evidence type="ECO:0000259" key="22">
    <source>
        <dbReference type="PROSITE" id="PS50110"/>
    </source>
</evidence>
<evidence type="ECO:0000256" key="1">
    <source>
        <dbReference type="ARBA" id="ARBA00000085"/>
    </source>
</evidence>
<feature type="transmembrane region" description="Helical" evidence="19">
    <location>
        <begin position="289"/>
        <end position="311"/>
    </location>
</feature>
<dbReference type="InterPro" id="IPR008207">
    <property type="entry name" value="Sig_transdc_His_kin_Hpt_dom"/>
</dbReference>
<feature type="transmembrane region" description="Helical" evidence="19">
    <location>
        <begin position="257"/>
        <end position="277"/>
    </location>
</feature>
<keyword evidence="25" id="KW-1185">Reference proteome</keyword>
<feature type="domain" description="Histidine kinase" evidence="21">
    <location>
        <begin position="425"/>
        <end position="646"/>
    </location>
</feature>
<dbReference type="AlphaFoldDB" id="A0A7X0CD62"/>
<dbReference type="Gene3D" id="2.60.40.2380">
    <property type="match status" value="1"/>
</dbReference>
<dbReference type="SMART" id="SM00388">
    <property type="entry name" value="HisKA"/>
    <property type="match status" value="1"/>
</dbReference>
<evidence type="ECO:0000256" key="7">
    <source>
        <dbReference type="ARBA" id="ARBA00022729"/>
    </source>
</evidence>
<dbReference type="SUPFAM" id="SSF55874">
    <property type="entry name" value="ATPase domain of HSP90 chaperone/DNA topoisomerase II/histidine kinase"/>
    <property type="match status" value="1"/>
</dbReference>
<evidence type="ECO:0000256" key="4">
    <source>
        <dbReference type="ARBA" id="ARBA00022475"/>
    </source>
</evidence>
<dbReference type="CDD" id="cd00082">
    <property type="entry name" value="HisKA"/>
    <property type="match status" value="1"/>
</dbReference>
<evidence type="ECO:0000256" key="19">
    <source>
        <dbReference type="SAM" id="Phobius"/>
    </source>
</evidence>
<evidence type="ECO:0000256" key="12">
    <source>
        <dbReference type="ARBA" id="ARBA00023026"/>
    </source>
</evidence>
<keyword evidence="8" id="KW-0547">Nucleotide-binding</keyword>
<feature type="domain" description="Response regulatory" evidence="22">
    <location>
        <begin position="820"/>
        <end position="936"/>
    </location>
</feature>
<accession>A0A7X0CD62</accession>
<comment type="function">
    <text evidence="14">Member of the two-component regulatory system BvgS/BvgA. Phosphorylates BvgA via a four-step phosphorelay in response to environmental signals.</text>
</comment>
<dbReference type="PRINTS" id="PR00344">
    <property type="entry name" value="BCTRLSENSOR"/>
</dbReference>
<dbReference type="SMART" id="SM00448">
    <property type="entry name" value="REC"/>
    <property type="match status" value="2"/>
</dbReference>
<keyword evidence="5 17" id="KW-0597">Phosphoprotein</keyword>
<keyword evidence="11" id="KW-0902">Two-component regulatory system</keyword>
<feature type="chain" id="PRO_5031212459" description="Virulence sensor protein BvgS" evidence="20">
    <location>
        <begin position="36"/>
        <end position="1169"/>
    </location>
</feature>
<dbReference type="SUPFAM" id="SSF47384">
    <property type="entry name" value="Homodimeric domain of signal transducing histidine kinase"/>
    <property type="match status" value="1"/>
</dbReference>
<dbReference type="Pfam" id="PF07695">
    <property type="entry name" value="7TMR-DISM_7TM"/>
    <property type="match status" value="1"/>
</dbReference>
<evidence type="ECO:0000256" key="2">
    <source>
        <dbReference type="ARBA" id="ARBA00004651"/>
    </source>
</evidence>
<evidence type="ECO:0000256" key="16">
    <source>
        <dbReference type="PROSITE-ProRule" id="PRU00110"/>
    </source>
</evidence>
<dbReference type="RefSeq" id="WP_229424621.1">
    <property type="nucleotide sequence ID" value="NZ_JACHBX010000001.1"/>
</dbReference>
<keyword evidence="24" id="KW-0808">Transferase</keyword>
<evidence type="ECO:0000256" key="15">
    <source>
        <dbReference type="ARBA" id="ARBA00070152"/>
    </source>
</evidence>
<dbReference type="PROSITE" id="PS50894">
    <property type="entry name" value="HPT"/>
    <property type="match status" value="1"/>
</dbReference>
<comment type="subcellular location">
    <subcellularLocation>
        <location evidence="2">Cell membrane</location>
        <topology evidence="2">Multi-pass membrane protein</topology>
    </subcellularLocation>
</comment>
<dbReference type="GO" id="GO:0005886">
    <property type="term" value="C:plasma membrane"/>
    <property type="evidence" value="ECO:0007669"/>
    <property type="project" value="UniProtKB-SubCell"/>
</dbReference>
<evidence type="ECO:0000256" key="13">
    <source>
        <dbReference type="ARBA" id="ARBA00023136"/>
    </source>
</evidence>
<dbReference type="InterPro" id="IPR036890">
    <property type="entry name" value="HATPase_C_sf"/>
</dbReference>
<feature type="modified residue" description="4-aspartylphosphate" evidence="17">
    <location>
        <position position="719"/>
    </location>
</feature>
<dbReference type="Gene3D" id="3.30.565.10">
    <property type="entry name" value="Histidine kinase-like ATPase, C-terminal domain"/>
    <property type="match status" value="1"/>
</dbReference>
<dbReference type="Pfam" id="PF02518">
    <property type="entry name" value="HATPase_c"/>
    <property type="match status" value="1"/>
</dbReference>
<evidence type="ECO:0000256" key="9">
    <source>
        <dbReference type="ARBA" id="ARBA00022840"/>
    </source>
</evidence>
<dbReference type="CDD" id="cd17546">
    <property type="entry name" value="REC_hyHK_CKI1_RcsC-like"/>
    <property type="match status" value="2"/>
</dbReference>
<dbReference type="CDD" id="cd16922">
    <property type="entry name" value="HATPase_EvgS-ArcB-TorS-like"/>
    <property type="match status" value="1"/>
</dbReference>
<evidence type="ECO:0000256" key="6">
    <source>
        <dbReference type="ARBA" id="ARBA00022692"/>
    </source>
</evidence>
<evidence type="ECO:0000313" key="24">
    <source>
        <dbReference type="EMBL" id="MBB6133272.1"/>
    </source>
</evidence>
<dbReference type="PANTHER" id="PTHR45339">
    <property type="entry name" value="HYBRID SIGNAL TRANSDUCTION HISTIDINE KINASE J"/>
    <property type="match status" value="1"/>
</dbReference>
<dbReference type="Pfam" id="PF07696">
    <property type="entry name" value="7TMR-DISMED2"/>
    <property type="match status" value="1"/>
</dbReference>
<dbReference type="PROSITE" id="PS50109">
    <property type="entry name" value="HIS_KIN"/>
    <property type="match status" value="1"/>
</dbReference>
<dbReference type="SUPFAM" id="SSF47226">
    <property type="entry name" value="Histidine-containing phosphotransfer domain, HPT domain"/>
    <property type="match status" value="1"/>
</dbReference>
<feature type="domain" description="HPt" evidence="23">
    <location>
        <begin position="986"/>
        <end position="1083"/>
    </location>
</feature>
<dbReference type="EC" id="2.7.13.3" evidence="3"/>
<dbReference type="InterPro" id="IPR011006">
    <property type="entry name" value="CheY-like_superfamily"/>
</dbReference>
<dbReference type="InterPro" id="IPR036641">
    <property type="entry name" value="HPT_dom_sf"/>
</dbReference>
<keyword evidence="24" id="KW-0418">Kinase</keyword>
<reference evidence="24 25" key="1">
    <citation type="submission" date="2020-08" db="EMBL/GenBank/DDBJ databases">
        <title>The Agave Microbiome: Exploring the role of microbial communities in plant adaptations to desert environments.</title>
        <authorList>
            <person name="Partida-Martinez L.P."/>
        </authorList>
    </citation>
    <scope>NUCLEOTIDE SEQUENCE [LARGE SCALE GENOMIC DNA]</scope>
    <source>
        <strain evidence="24 25">AT3.2</strain>
    </source>
</reference>
<gene>
    <name evidence="24" type="ORF">HD842_001383</name>
</gene>
<feature type="region of interest" description="Disordered" evidence="18">
    <location>
        <begin position="946"/>
        <end position="965"/>
    </location>
</feature>
<dbReference type="Gene3D" id="1.20.120.160">
    <property type="entry name" value="HPT domain"/>
    <property type="match status" value="1"/>
</dbReference>
<dbReference type="InterPro" id="IPR003661">
    <property type="entry name" value="HisK_dim/P_dom"/>
</dbReference>
<dbReference type="Pfam" id="PF00512">
    <property type="entry name" value="HisKA"/>
    <property type="match status" value="1"/>
</dbReference>
<feature type="transmembrane region" description="Helical" evidence="19">
    <location>
        <begin position="197"/>
        <end position="220"/>
    </location>
</feature>
<proteinExistence type="predicted"/>
<feature type="modified residue" description="4-aspartylphosphate" evidence="17">
    <location>
        <position position="869"/>
    </location>
</feature>
<name>A0A7X0CD62_9BURK</name>
<dbReference type="InterPro" id="IPR001789">
    <property type="entry name" value="Sig_transdc_resp-reg_receiver"/>
</dbReference>
<dbReference type="Pfam" id="PF01627">
    <property type="entry name" value="Hpt"/>
    <property type="match status" value="1"/>
</dbReference>
<dbReference type="SMART" id="SM00387">
    <property type="entry name" value="HATPase_c"/>
    <property type="match status" value="1"/>
</dbReference>
<dbReference type="InterPro" id="IPR036097">
    <property type="entry name" value="HisK_dim/P_sf"/>
</dbReference>
<dbReference type="InterPro" id="IPR004358">
    <property type="entry name" value="Sig_transdc_His_kin-like_C"/>
</dbReference>
<evidence type="ECO:0000259" key="23">
    <source>
        <dbReference type="PROSITE" id="PS50894"/>
    </source>
</evidence>
<keyword evidence="9" id="KW-0067">ATP-binding</keyword>
<evidence type="ECO:0000256" key="17">
    <source>
        <dbReference type="PROSITE-ProRule" id="PRU00169"/>
    </source>
</evidence>
<dbReference type="InterPro" id="IPR005467">
    <property type="entry name" value="His_kinase_dom"/>
</dbReference>
<keyword evidence="7 20" id="KW-0732">Signal</keyword>
<dbReference type="GO" id="GO:0000155">
    <property type="term" value="F:phosphorelay sensor kinase activity"/>
    <property type="evidence" value="ECO:0007669"/>
    <property type="project" value="InterPro"/>
</dbReference>
<dbReference type="Gene3D" id="1.10.287.130">
    <property type="match status" value="1"/>
</dbReference>
<organism evidence="24 25">
    <name type="scientific">Massilia aurea</name>
    <dbReference type="NCBI Taxonomy" id="373040"/>
    <lineage>
        <taxon>Bacteria</taxon>
        <taxon>Pseudomonadati</taxon>
        <taxon>Pseudomonadota</taxon>
        <taxon>Betaproteobacteria</taxon>
        <taxon>Burkholderiales</taxon>
        <taxon>Oxalobacteraceae</taxon>
        <taxon>Telluria group</taxon>
        <taxon>Massilia</taxon>
    </lineage>
</organism>
<protein>
    <recommendedName>
        <fullName evidence="15">Virulence sensor protein BvgS</fullName>
        <ecNumber evidence="3">2.7.13.3</ecNumber>
    </recommendedName>
</protein>
<evidence type="ECO:0000256" key="3">
    <source>
        <dbReference type="ARBA" id="ARBA00012438"/>
    </source>
</evidence>
<dbReference type="InterPro" id="IPR011623">
    <property type="entry name" value="7TMR_DISM_rcpt_extracell_dom1"/>
</dbReference>
<evidence type="ECO:0000256" key="11">
    <source>
        <dbReference type="ARBA" id="ARBA00023012"/>
    </source>
</evidence>
<feature type="transmembrane region" description="Helical" evidence="19">
    <location>
        <begin position="317"/>
        <end position="337"/>
    </location>
</feature>
<dbReference type="PANTHER" id="PTHR45339:SF1">
    <property type="entry name" value="HYBRID SIGNAL TRANSDUCTION HISTIDINE KINASE J"/>
    <property type="match status" value="1"/>
</dbReference>
<keyword evidence="6 19" id="KW-0812">Transmembrane</keyword>
<feature type="transmembrane region" description="Helical" evidence="19">
    <location>
        <begin position="232"/>
        <end position="251"/>
    </location>
</feature>
<evidence type="ECO:0000256" key="8">
    <source>
        <dbReference type="ARBA" id="ARBA00022741"/>
    </source>
</evidence>
<dbReference type="GO" id="GO:0005524">
    <property type="term" value="F:ATP binding"/>
    <property type="evidence" value="ECO:0007669"/>
    <property type="project" value="UniProtKB-KW"/>
</dbReference>
<feature type="signal peptide" evidence="20">
    <location>
        <begin position="1"/>
        <end position="35"/>
    </location>
</feature>
<dbReference type="Gene3D" id="3.40.50.2300">
    <property type="match status" value="2"/>
</dbReference>
<dbReference type="InterPro" id="IPR003594">
    <property type="entry name" value="HATPase_dom"/>
</dbReference>
<evidence type="ECO:0000313" key="25">
    <source>
        <dbReference type="Proteomes" id="UP000540787"/>
    </source>
</evidence>
<comment type="catalytic activity">
    <reaction evidence="1">
        <text>ATP + protein L-histidine = ADP + protein N-phospho-L-histidine.</text>
        <dbReference type="EC" id="2.7.13.3"/>
    </reaction>
</comment>
<evidence type="ECO:0000256" key="14">
    <source>
        <dbReference type="ARBA" id="ARBA00058004"/>
    </source>
</evidence>
<dbReference type="Pfam" id="PF00072">
    <property type="entry name" value="Response_reg"/>
    <property type="match status" value="2"/>
</dbReference>
<keyword evidence="13 19" id="KW-0472">Membrane</keyword>